<reference evidence="1" key="1">
    <citation type="submission" date="2021-06" db="EMBL/GenBank/DDBJ databases">
        <authorList>
            <person name="Kallberg Y."/>
            <person name="Tangrot J."/>
            <person name="Rosling A."/>
        </authorList>
    </citation>
    <scope>NUCLEOTIDE SEQUENCE</scope>
    <source>
        <strain evidence="1">MA461A</strain>
    </source>
</reference>
<gene>
    <name evidence="1" type="ORF">RPERSI_LOCUS28469</name>
</gene>
<name>A0ACA9SCS9_9GLOM</name>
<dbReference type="Proteomes" id="UP000789920">
    <property type="component" value="Unassembled WGS sequence"/>
</dbReference>
<organism evidence="1 2">
    <name type="scientific">Racocetra persica</name>
    <dbReference type="NCBI Taxonomy" id="160502"/>
    <lineage>
        <taxon>Eukaryota</taxon>
        <taxon>Fungi</taxon>
        <taxon>Fungi incertae sedis</taxon>
        <taxon>Mucoromycota</taxon>
        <taxon>Glomeromycotina</taxon>
        <taxon>Glomeromycetes</taxon>
        <taxon>Diversisporales</taxon>
        <taxon>Gigasporaceae</taxon>
        <taxon>Racocetra</taxon>
    </lineage>
</organism>
<keyword evidence="2" id="KW-1185">Reference proteome</keyword>
<dbReference type="EMBL" id="CAJVQC010103864">
    <property type="protein sequence ID" value="CAG8832475.1"/>
    <property type="molecule type" value="Genomic_DNA"/>
</dbReference>
<sequence>RKQLAGRILKSATETNKSYIQDKARSDSHGIMIAFDGWKNVINQEILGSVLIMSNGETLVWNVIDISGRRKKYEDIMEMTEEIFREIDALEIKINGLVTDSDAAYAAS</sequence>
<protein>
    <submittedName>
        <fullName evidence="1">35253_t:CDS:1</fullName>
    </submittedName>
</protein>
<feature type="non-terminal residue" evidence="1">
    <location>
        <position position="1"/>
    </location>
</feature>
<evidence type="ECO:0000313" key="1">
    <source>
        <dbReference type="EMBL" id="CAG8832475.1"/>
    </source>
</evidence>
<proteinExistence type="predicted"/>
<feature type="non-terminal residue" evidence="1">
    <location>
        <position position="108"/>
    </location>
</feature>
<comment type="caution">
    <text evidence="1">The sequence shown here is derived from an EMBL/GenBank/DDBJ whole genome shotgun (WGS) entry which is preliminary data.</text>
</comment>
<accession>A0ACA9SCS9</accession>
<evidence type="ECO:0000313" key="2">
    <source>
        <dbReference type="Proteomes" id="UP000789920"/>
    </source>
</evidence>